<dbReference type="InterPro" id="IPR014717">
    <property type="entry name" value="Transl_elong_EF1B/ribsomal_bS6"/>
</dbReference>
<evidence type="ECO:0000256" key="1">
    <source>
        <dbReference type="SAM" id="MobiDB-lite"/>
    </source>
</evidence>
<dbReference type="EMBL" id="CP031146">
    <property type="protein sequence ID" value="AXM99051.1"/>
    <property type="molecule type" value="Genomic_DNA"/>
</dbReference>
<sequence length="287" mass="31388">MEQARQEALEAELATRVGQVQTLDQGREALARAEQVLQGARWALAAGTRMSDLLEQLSLSGHALGLRFEHLNVLEQVQGPGYRQTPMEVQVVGRYPALRVWLDDWLGQLRLLRVEQMHWGGAEGSPGLVRLRLRANAYQADAQVPQPASLAQIPARAQVQVGDFDPFADWSGRAALKGPGEIPLAQLEMVGSLSRRGEHEALLAVAGRLYRVRRGERLGRDDGVVVRIDEQQVEVRERLFVAGEWHERTTFLVLRKGAGREAGGHEVAGDTDGGDADTDSMGAGGTL</sequence>
<dbReference type="GO" id="GO:0043107">
    <property type="term" value="P:type IV pilus-dependent motility"/>
    <property type="evidence" value="ECO:0007669"/>
    <property type="project" value="InterPro"/>
</dbReference>
<evidence type="ECO:0000313" key="2">
    <source>
        <dbReference type="EMBL" id="AXM99051.1"/>
    </source>
</evidence>
<gene>
    <name evidence="2" type="ORF">DVB73_15125</name>
</gene>
<dbReference type="AlphaFoldDB" id="A0AAD0R2P6"/>
<evidence type="ECO:0000313" key="3">
    <source>
        <dbReference type="Proteomes" id="UP000256503"/>
    </source>
</evidence>
<dbReference type="Pfam" id="PF04350">
    <property type="entry name" value="PilO"/>
    <property type="match status" value="1"/>
</dbReference>
<dbReference type="InterPro" id="IPR007445">
    <property type="entry name" value="PilO"/>
</dbReference>
<proteinExistence type="predicted"/>
<organism evidence="2 3">
    <name type="scientific">Pseudomonas plecoglossicida</name>
    <dbReference type="NCBI Taxonomy" id="70775"/>
    <lineage>
        <taxon>Bacteria</taxon>
        <taxon>Pseudomonadati</taxon>
        <taxon>Pseudomonadota</taxon>
        <taxon>Gammaproteobacteria</taxon>
        <taxon>Pseudomonadales</taxon>
        <taxon>Pseudomonadaceae</taxon>
        <taxon>Pseudomonas</taxon>
    </lineage>
</organism>
<name>A0AAD0R2P6_PSEDL</name>
<feature type="region of interest" description="Disordered" evidence="1">
    <location>
        <begin position="262"/>
        <end position="287"/>
    </location>
</feature>
<dbReference type="Gene3D" id="2.30.30.830">
    <property type="match status" value="1"/>
</dbReference>
<accession>A0AAD0R2P6</accession>
<dbReference type="InterPro" id="IPR007446">
    <property type="entry name" value="PilP"/>
</dbReference>
<reference evidence="2 3" key="1">
    <citation type="submission" date="2018-07" db="EMBL/GenBank/DDBJ databases">
        <title>Complete genome sequence of a Pseudomonas plecoglossicida strain pathogenic to the marine fish, Larimichthys crocea.</title>
        <authorList>
            <person name="Tao Z."/>
        </authorList>
    </citation>
    <scope>NUCLEOTIDE SEQUENCE [LARGE SCALE GENOMIC DNA]</scope>
    <source>
        <strain evidence="2 3">XSDHY-P</strain>
    </source>
</reference>
<dbReference type="Gene3D" id="3.30.70.60">
    <property type="match status" value="1"/>
</dbReference>
<dbReference type="Proteomes" id="UP000256503">
    <property type="component" value="Chromosome"/>
</dbReference>
<dbReference type="GO" id="GO:0043683">
    <property type="term" value="P:type IV pilus assembly"/>
    <property type="evidence" value="ECO:0007669"/>
    <property type="project" value="InterPro"/>
</dbReference>
<dbReference type="Pfam" id="PF04351">
    <property type="entry name" value="PilP"/>
    <property type="match status" value="1"/>
</dbReference>
<protein>
    <submittedName>
        <fullName evidence="2">Type IV pili biogenesis protein</fullName>
    </submittedName>
</protein>